<dbReference type="CDD" id="cd06462">
    <property type="entry name" value="Peptidase_S24_S26"/>
    <property type="match status" value="1"/>
</dbReference>
<dbReference type="EMBL" id="JADEYP010000003">
    <property type="protein sequence ID" value="MCA5004127.1"/>
    <property type="molecule type" value="Genomic_DNA"/>
</dbReference>
<dbReference type="SUPFAM" id="SSF51306">
    <property type="entry name" value="LexA/Signal peptidase"/>
    <property type="match status" value="1"/>
</dbReference>
<name>A0ABS7Z3G5_9SPHI</name>
<dbReference type="Proteomes" id="UP001165302">
    <property type="component" value="Unassembled WGS sequence"/>
</dbReference>
<dbReference type="Gene3D" id="2.10.109.10">
    <property type="entry name" value="Umud Fragment, subunit A"/>
    <property type="match status" value="1"/>
</dbReference>
<dbReference type="InterPro" id="IPR036286">
    <property type="entry name" value="LexA/Signal_pep-like_sf"/>
</dbReference>
<keyword evidence="3" id="KW-1185">Reference proteome</keyword>
<organism evidence="2 3">
    <name type="scientific">Sphingobacterium bovistauri</name>
    <dbReference type="NCBI Taxonomy" id="2781959"/>
    <lineage>
        <taxon>Bacteria</taxon>
        <taxon>Pseudomonadati</taxon>
        <taxon>Bacteroidota</taxon>
        <taxon>Sphingobacteriia</taxon>
        <taxon>Sphingobacteriales</taxon>
        <taxon>Sphingobacteriaceae</taxon>
        <taxon>Sphingobacterium</taxon>
    </lineage>
</organism>
<comment type="caution">
    <text evidence="2">The sequence shown here is derived from an EMBL/GenBank/DDBJ whole genome shotgun (WGS) entry which is preliminary data.</text>
</comment>
<feature type="domain" description="Peptidase S24/S26A/S26B/S26C" evidence="1">
    <location>
        <begin position="28"/>
        <end position="111"/>
    </location>
</feature>
<proteinExistence type="predicted"/>
<reference evidence="2" key="1">
    <citation type="submission" date="2020-10" db="EMBL/GenBank/DDBJ databases">
        <authorList>
            <person name="Lu T."/>
            <person name="Wang Q."/>
            <person name="Han X."/>
        </authorList>
    </citation>
    <scope>NUCLEOTIDE SEQUENCE</scope>
    <source>
        <strain evidence="2">WQ 366</strain>
    </source>
</reference>
<dbReference type="Pfam" id="PF00717">
    <property type="entry name" value="Peptidase_S24"/>
    <property type="match status" value="1"/>
</dbReference>
<gene>
    <name evidence="2" type="ORF">IPZ78_03035</name>
</gene>
<dbReference type="InterPro" id="IPR015927">
    <property type="entry name" value="Peptidase_S24_S26A/B/C"/>
</dbReference>
<evidence type="ECO:0000313" key="2">
    <source>
        <dbReference type="EMBL" id="MCA5004127.1"/>
    </source>
</evidence>
<sequence>MQNAKSKEGTLLVKNNVFFKEVKTLLDIGNDVSFRIKGNSMLPFLSNGNKVLIRRATKEDLKYGKIILAKSDFGYVLHRLVWKNSRWIWLAGDNNLVQLEKIDIKNILGYVVSAESEDKKIDVDSYSHKFFSFIWFILRPIRLVIHYITKIIKSK</sequence>
<dbReference type="RefSeq" id="WP_225551459.1">
    <property type="nucleotide sequence ID" value="NZ_JADEYP010000003.1"/>
</dbReference>
<evidence type="ECO:0000313" key="3">
    <source>
        <dbReference type="Proteomes" id="UP001165302"/>
    </source>
</evidence>
<protein>
    <submittedName>
        <fullName evidence="2">S24/S26 family peptidase</fullName>
    </submittedName>
</protein>
<evidence type="ECO:0000259" key="1">
    <source>
        <dbReference type="Pfam" id="PF00717"/>
    </source>
</evidence>
<accession>A0ABS7Z3G5</accession>